<dbReference type="Proteomes" id="UP000752171">
    <property type="component" value="Unassembled WGS sequence"/>
</dbReference>
<proteinExistence type="predicted"/>
<keyword evidence="1" id="KW-0472">Membrane</keyword>
<comment type="caution">
    <text evidence="2">The sequence shown here is derived from an EMBL/GenBank/DDBJ whole genome shotgun (WGS) entry which is preliminary data.</text>
</comment>
<feature type="transmembrane region" description="Helical" evidence="1">
    <location>
        <begin position="6"/>
        <end position="30"/>
    </location>
</feature>
<accession>A0A8T2MC35</accession>
<name>A0A8T2MC35_ASTMX</name>
<dbReference type="AlphaFoldDB" id="A0A8T2MC35"/>
<sequence>MGFIGHRLFLLLVLAEVILIIFFIIFLIFYRSPKSKPQNEIRDQLMSPPADAYNSVCGVGCPLEDMKDPDSLNYQPSTAM</sequence>
<organism evidence="2 3">
    <name type="scientific">Astyanax mexicanus</name>
    <name type="common">Blind cave fish</name>
    <name type="synonym">Astyanax fasciatus mexicanus</name>
    <dbReference type="NCBI Taxonomy" id="7994"/>
    <lineage>
        <taxon>Eukaryota</taxon>
        <taxon>Metazoa</taxon>
        <taxon>Chordata</taxon>
        <taxon>Craniata</taxon>
        <taxon>Vertebrata</taxon>
        <taxon>Euteleostomi</taxon>
        <taxon>Actinopterygii</taxon>
        <taxon>Neopterygii</taxon>
        <taxon>Teleostei</taxon>
        <taxon>Ostariophysi</taxon>
        <taxon>Characiformes</taxon>
        <taxon>Characoidei</taxon>
        <taxon>Acestrorhamphidae</taxon>
        <taxon>Acestrorhamphinae</taxon>
        <taxon>Astyanax</taxon>
    </lineage>
</organism>
<dbReference type="EMBL" id="JAICCE010000003">
    <property type="protein sequence ID" value="KAG9279116.1"/>
    <property type="molecule type" value="Genomic_DNA"/>
</dbReference>
<protein>
    <submittedName>
        <fullName evidence="2">Uncharacterized protein</fullName>
    </submittedName>
</protein>
<keyword evidence="1" id="KW-1133">Transmembrane helix</keyword>
<reference evidence="2 3" key="1">
    <citation type="submission" date="2021-07" db="EMBL/GenBank/DDBJ databases">
        <authorList>
            <person name="Imarazene B."/>
            <person name="Zahm M."/>
            <person name="Klopp C."/>
            <person name="Cabau C."/>
            <person name="Beille S."/>
            <person name="Jouanno E."/>
            <person name="Castinel A."/>
            <person name="Lluch J."/>
            <person name="Gil L."/>
            <person name="Kuchtly C."/>
            <person name="Lopez Roques C."/>
            <person name="Donnadieu C."/>
            <person name="Parrinello H."/>
            <person name="Journot L."/>
            <person name="Du K."/>
            <person name="Schartl M."/>
            <person name="Retaux S."/>
            <person name="Guiguen Y."/>
        </authorList>
    </citation>
    <scope>NUCLEOTIDE SEQUENCE [LARGE SCALE GENOMIC DNA]</scope>
    <source>
        <strain evidence="2">Pach_M1</strain>
        <tissue evidence="2">Testis</tissue>
    </source>
</reference>
<evidence type="ECO:0000313" key="2">
    <source>
        <dbReference type="EMBL" id="KAG9279116.1"/>
    </source>
</evidence>
<evidence type="ECO:0000256" key="1">
    <source>
        <dbReference type="SAM" id="Phobius"/>
    </source>
</evidence>
<gene>
    <name evidence="2" type="ORF">AMEX_G4588</name>
</gene>
<keyword evidence="1" id="KW-0812">Transmembrane</keyword>
<evidence type="ECO:0000313" key="3">
    <source>
        <dbReference type="Proteomes" id="UP000752171"/>
    </source>
</evidence>